<dbReference type="EMBL" id="MDYM01000008">
    <property type="protein sequence ID" value="OQD64161.1"/>
    <property type="molecule type" value="Genomic_DNA"/>
</dbReference>
<dbReference type="STRING" id="60169.A0A1V6NHK4"/>
<organism evidence="1 2">
    <name type="scientific">Penicillium polonicum</name>
    <dbReference type="NCBI Taxonomy" id="60169"/>
    <lineage>
        <taxon>Eukaryota</taxon>
        <taxon>Fungi</taxon>
        <taxon>Dikarya</taxon>
        <taxon>Ascomycota</taxon>
        <taxon>Pezizomycotina</taxon>
        <taxon>Eurotiomycetes</taxon>
        <taxon>Eurotiomycetidae</taxon>
        <taxon>Eurotiales</taxon>
        <taxon>Aspergillaceae</taxon>
        <taxon>Penicillium</taxon>
    </lineage>
</organism>
<gene>
    <name evidence="1" type="ORF">PENPOL_c008G10562</name>
</gene>
<evidence type="ECO:0000313" key="1">
    <source>
        <dbReference type="EMBL" id="OQD64161.1"/>
    </source>
</evidence>
<keyword evidence="2" id="KW-1185">Reference proteome</keyword>
<evidence type="ECO:0000313" key="2">
    <source>
        <dbReference type="Proteomes" id="UP000191408"/>
    </source>
</evidence>
<accession>A0A1V6NHK4</accession>
<dbReference type="Proteomes" id="UP000191408">
    <property type="component" value="Unassembled WGS sequence"/>
</dbReference>
<sequence>MDNVLFFHCHILFYSSSFNLLHHVLSNSSTSSSSSASVTTRGFQRNIIKTFDITMAEESVEVLEYIGFIPDAARLIYDRYCNRPSPSQNPDDLMAYVSGHLASLNLRQYDNMSPQEALAHVGLNRQIQEGITDPRFSHIFGTQTLVYWAKDTVETNYAALLSQQQLLQSHANQRMAHVVVQPDTDILAEHISLYKGKAYLELGQPGDIIESDGRVNLSTLRIPPGGDFNWNFNAQYWTPEKETPEEYRKFVERRCPIADTCIIHIQVPQSFINNSRWEDLWYSPSWKEYIWTCRKEQMPDPKFDYLWKPGQADVVRGPIFSTISGQIVRIRKENVQSHISEDNVMRLPSGKKACQWVFIQDDTINRLAEQIRGKMHFIIFEAAARSSMTTV</sequence>
<proteinExistence type="predicted"/>
<name>A0A1V6NHK4_PENPO</name>
<protein>
    <submittedName>
        <fullName evidence="1">Uncharacterized protein</fullName>
    </submittedName>
</protein>
<comment type="caution">
    <text evidence="1">The sequence shown here is derived from an EMBL/GenBank/DDBJ whole genome shotgun (WGS) entry which is preliminary data.</text>
</comment>
<reference evidence="2" key="1">
    <citation type="journal article" date="2017" name="Nat. Microbiol.">
        <title>Global analysis of biosynthetic gene clusters reveals vast potential of secondary metabolite production in Penicillium species.</title>
        <authorList>
            <person name="Nielsen J.C."/>
            <person name="Grijseels S."/>
            <person name="Prigent S."/>
            <person name="Ji B."/>
            <person name="Dainat J."/>
            <person name="Nielsen K.F."/>
            <person name="Frisvad J.C."/>
            <person name="Workman M."/>
            <person name="Nielsen J."/>
        </authorList>
    </citation>
    <scope>NUCLEOTIDE SEQUENCE [LARGE SCALE GENOMIC DNA]</scope>
    <source>
        <strain evidence="2">IBT 4502</strain>
    </source>
</reference>
<dbReference type="OrthoDB" id="5429780at2759"/>
<dbReference type="AlphaFoldDB" id="A0A1V6NHK4"/>